<dbReference type="InterPro" id="IPR001757">
    <property type="entry name" value="P_typ_ATPase"/>
</dbReference>
<evidence type="ECO:0000256" key="6">
    <source>
        <dbReference type="ARBA" id="ARBA00022741"/>
    </source>
</evidence>
<comment type="catalytic activity">
    <reaction evidence="12 15">
        <text>ATP + H2O + phospholipidSide 1 = ADP + phosphate + phospholipidSide 2.</text>
        <dbReference type="EC" id="7.6.2.1"/>
    </reaction>
</comment>
<dbReference type="FunFam" id="3.40.50.1000:FF:000014">
    <property type="entry name" value="Phospholipid-transporting ATPase"/>
    <property type="match status" value="1"/>
</dbReference>
<reference evidence="21" key="2">
    <citation type="submission" date="2009-11" db="EMBL/GenBank/DDBJ databases">
        <title>The Genome Sequence of Allomyces macrogynus strain ATCC 38327.</title>
        <authorList>
            <consortium name="The Broad Institute Genome Sequencing Platform"/>
            <person name="Russ C."/>
            <person name="Cuomo C."/>
            <person name="Shea T."/>
            <person name="Young S.K."/>
            <person name="Zeng Q."/>
            <person name="Koehrsen M."/>
            <person name="Haas B."/>
            <person name="Borodovsky M."/>
            <person name="Guigo R."/>
            <person name="Alvarado L."/>
            <person name="Berlin A."/>
            <person name="Borenstein D."/>
            <person name="Chen Z."/>
            <person name="Engels R."/>
            <person name="Freedman E."/>
            <person name="Gellesch M."/>
            <person name="Goldberg J."/>
            <person name="Griggs A."/>
            <person name="Gujja S."/>
            <person name="Heiman D."/>
            <person name="Hepburn T."/>
            <person name="Howarth C."/>
            <person name="Jen D."/>
            <person name="Larson L."/>
            <person name="Lewis B."/>
            <person name="Mehta T."/>
            <person name="Park D."/>
            <person name="Pearson M."/>
            <person name="Roberts A."/>
            <person name="Saif S."/>
            <person name="Shenoy N."/>
            <person name="Sisk P."/>
            <person name="Stolte C."/>
            <person name="Sykes S."/>
            <person name="Walk T."/>
            <person name="White J."/>
            <person name="Yandava C."/>
            <person name="Burger G."/>
            <person name="Gray M.W."/>
            <person name="Holland P.W.H."/>
            <person name="King N."/>
            <person name="Lang F.B.F."/>
            <person name="Roger A.J."/>
            <person name="Ruiz-Trillo I."/>
            <person name="Lander E."/>
            <person name="Nusbaum C."/>
        </authorList>
    </citation>
    <scope>NUCLEOTIDE SEQUENCE [LARGE SCALE GENOMIC DNA]</scope>
    <source>
        <strain evidence="21">ATCC 38327</strain>
    </source>
</reference>
<evidence type="ECO:0000313" key="21">
    <source>
        <dbReference type="Proteomes" id="UP000054350"/>
    </source>
</evidence>
<gene>
    <name evidence="20" type="ORF">AMAG_08551</name>
</gene>
<dbReference type="OrthoDB" id="377733at2759"/>
<evidence type="ECO:0000256" key="5">
    <source>
        <dbReference type="ARBA" id="ARBA00022723"/>
    </source>
</evidence>
<dbReference type="Gene3D" id="3.40.1110.10">
    <property type="entry name" value="Calcium-transporting ATPase, cytoplasmic domain N"/>
    <property type="match status" value="1"/>
</dbReference>
<evidence type="ECO:0000256" key="9">
    <source>
        <dbReference type="ARBA" id="ARBA00022967"/>
    </source>
</evidence>
<keyword evidence="3" id="KW-0813">Transport</keyword>
<sequence>MPQEPSRPPPPQMSPPPPAVAPNGALAIPLPPPTDARAPSPALALPRVPGSPTRSAHSPSVRHAALKAKVAATAPSVRRTRTAKWKRALNSVGARLGLRAVSRSELLASDPRDTRTVYFGVHAPAPPGTLGPYCANAIRTAKYSVWTFLPRNLAEQFSKVANLYFLMIIVLQTIPAIRSTQPELAAMPVLFIVTATALKDAFEDYKRHVADRALNTAPTRVLASDAWTNVNHPARTPWYHPAVIWAWLAGHRDPAAHVALRKWKGPALDALGFPKPLVPSSASTLPSATPSLPRSVESPLPNVNSTEPLNARSERSERSSITGVPPPPAAPQSAAATAVPPRIPLNVLRRTSGSACPRQPSFSMTPIPSATWKQVPWAAVRVGDLVQLRNNDPIPADLVLLATSEKNGACYVETKSLDGETNLKLKLGMPEFAHVTSPDQCEQLQFAIESEPPSANLYTYRGTLRVYPGSPGPTTRTDLLEVPIVPDNVLLRGCVVRNTDWAIGAVLYTGDETKIVLNSGETPSKRSRIDREMNPQIVINFMILFLMCLTCAVLNTTWARQSPGVFGYLDKNAFRQFEHVNVVRDGVYTFFSCLVVFQNIVPISLYISIELVKTVQAFFIYVDEDLRYNDKPCVPKTWNISDNLGQIEFIFSDKTGTLTQNVMEFRQCCIGDRVYGAGGDASIPIFLAAQATSLPNPYVSRTPTFGDPALIADLVRPPSAVHAARMHHFWTLLATCHTVLCEQSAPGVLEYKAQSPDEAALVASARDAGFAFTGRDHATLQLAVHGRATQCTLLHLVEFTSARKRMSVLVRDAEGRVYVYCKGADSVIFDSLRPGQDELVAQVQDALEQFAADGLRTLCLAYRELSPAEYDALAVRFHAASILIDGREAALEAVAADCEVGLELLGATAIEDKLQMGVPEAIATLSQANIHIWVLTGDKVETAINIGYACNLIASDMALITVRGANVAEQLEAALRLARGPEVVESTAGAVLVIDGEALTEAVRPELRTLFLRVCLECMHVLICRVSPLQKAQVVALVRQELKVVTLAIGDGANDVSMIQEADVGVGIAGEEGLQAVLSSDYAIGQFRFLVKLLLVHGRWSNVRVAGMIHNFFYKNMTWVFIMFWYQFFDGFSADLMYDYTLLMLYNLLFTQFPVMILGVFEQDVSAKLALAYPPLYYSNQRQFTYPRFWWYVSDAVFQSLVIFFVPFLVSHETTSIHPGGYNPSKYETTIGMAMSAVATVNLFVGLNMNSLNALAVGSIVFCSVSLALYLPIIATVPGAGLFMFANMVYTEPALPLVVFLCLVLCLLPRAAIKYWAANYRPSDSQIIREIHQYKLARPPMAGGHHGHHHRHTSGSPTTAVVSPAPAPPVAPTAELRPTAKAGDAEAALGTIFASKLSVTSISPDTAAPAPQPPPSASNTSLGRVARHVSWIDSQGSLHNHRPTSAVSATSAQQQPTGLERSNTMQSTASERRRRSVVYDAETRTATVGRTGFAFSQAHGMAGAVEAVTSPVIGATLADSLNRQRASVVSLEWQAPPDEEEVDVGAASPRHSAHRRTVSAAAGGVRWAPAAGNVIVEGSESTWSPASTIDRPRSTSPERAGSVPARSVPWDPSASPRP</sequence>
<comment type="catalytic activity">
    <reaction evidence="13">
        <text>a 1,2-diacyl-sn-glycero-3-phosphoethanolamine(out) + ATP + H2O = a 1,2-diacyl-sn-glycero-3-phosphoethanolamine(in) + ADP + phosphate + H(+)</text>
        <dbReference type="Rhea" id="RHEA:66132"/>
        <dbReference type="ChEBI" id="CHEBI:15377"/>
        <dbReference type="ChEBI" id="CHEBI:15378"/>
        <dbReference type="ChEBI" id="CHEBI:30616"/>
        <dbReference type="ChEBI" id="CHEBI:43474"/>
        <dbReference type="ChEBI" id="CHEBI:64612"/>
        <dbReference type="ChEBI" id="CHEBI:456216"/>
    </reaction>
    <physiologicalReaction direction="left-to-right" evidence="13">
        <dbReference type="Rhea" id="RHEA:66133"/>
    </physiologicalReaction>
</comment>
<feature type="compositionally biased region" description="Low complexity" evidence="16">
    <location>
        <begin position="36"/>
        <end position="48"/>
    </location>
</feature>
<keyword evidence="5" id="KW-0479">Metal-binding</keyword>
<feature type="transmembrane region" description="Helical" evidence="15">
    <location>
        <begin position="587"/>
        <end position="609"/>
    </location>
</feature>
<dbReference type="STRING" id="578462.A0A0L0SM08"/>
<dbReference type="SUPFAM" id="SSF56784">
    <property type="entry name" value="HAD-like"/>
    <property type="match status" value="1"/>
</dbReference>
<dbReference type="Pfam" id="PF13246">
    <property type="entry name" value="Cation_ATPase"/>
    <property type="match status" value="1"/>
</dbReference>
<evidence type="ECO:0000256" key="10">
    <source>
        <dbReference type="ARBA" id="ARBA00022989"/>
    </source>
</evidence>
<protein>
    <recommendedName>
        <fullName evidence="15">Phospholipid-transporting ATPase</fullName>
        <ecNumber evidence="15">7.6.2.1</ecNumber>
    </recommendedName>
</protein>
<keyword evidence="10 15" id="KW-1133">Transmembrane helix</keyword>
<dbReference type="InterPro" id="IPR008250">
    <property type="entry name" value="ATPase_P-typ_transduc_dom_A_sf"/>
</dbReference>
<dbReference type="GO" id="GO:0005886">
    <property type="term" value="C:plasma membrane"/>
    <property type="evidence" value="ECO:0007669"/>
    <property type="project" value="TreeGrafter"/>
</dbReference>
<feature type="compositionally biased region" description="Pro residues" evidence="16">
    <location>
        <begin position="1"/>
        <end position="20"/>
    </location>
</feature>
<proteinExistence type="inferred from homology"/>
<dbReference type="GO" id="GO:0000287">
    <property type="term" value="F:magnesium ion binding"/>
    <property type="evidence" value="ECO:0007669"/>
    <property type="project" value="UniProtKB-UniRule"/>
</dbReference>
<dbReference type="InterPro" id="IPR006539">
    <property type="entry name" value="P-type_ATPase_IV"/>
</dbReference>
<keyword evidence="9 15" id="KW-1278">Translocase</keyword>
<dbReference type="SUPFAM" id="SSF81660">
    <property type="entry name" value="Metal cation-transporting ATPase, ATP-binding domain N"/>
    <property type="match status" value="1"/>
</dbReference>
<feature type="transmembrane region" description="Helical" evidence="15">
    <location>
        <begin position="1189"/>
        <end position="1210"/>
    </location>
</feature>
<evidence type="ECO:0000256" key="12">
    <source>
        <dbReference type="ARBA" id="ARBA00034036"/>
    </source>
</evidence>
<dbReference type="Pfam" id="PF16212">
    <property type="entry name" value="PhoLip_ATPase_C"/>
    <property type="match status" value="1"/>
</dbReference>
<feature type="region of interest" description="Disordered" evidence="16">
    <location>
        <begin position="1435"/>
        <end position="1477"/>
    </location>
</feature>
<organism evidence="20 21">
    <name type="scientific">Allomyces macrogynus (strain ATCC 38327)</name>
    <name type="common">Allomyces javanicus var. macrogynus</name>
    <dbReference type="NCBI Taxonomy" id="578462"/>
    <lineage>
        <taxon>Eukaryota</taxon>
        <taxon>Fungi</taxon>
        <taxon>Fungi incertae sedis</taxon>
        <taxon>Blastocladiomycota</taxon>
        <taxon>Blastocladiomycetes</taxon>
        <taxon>Blastocladiales</taxon>
        <taxon>Blastocladiaceae</taxon>
        <taxon>Allomyces</taxon>
    </lineage>
</organism>
<dbReference type="PROSITE" id="PS00154">
    <property type="entry name" value="ATPASE_E1_E2"/>
    <property type="match status" value="1"/>
</dbReference>
<dbReference type="CDD" id="cd02073">
    <property type="entry name" value="P-type_ATPase_APLT_Dnf-like"/>
    <property type="match status" value="1"/>
</dbReference>
<dbReference type="Pfam" id="PF16209">
    <property type="entry name" value="PhoLip_ATPase_N"/>
    <property type="match status" value="1"/>
</dbReference>
<feature type="binding site" evidence="14">
    <location>
        <position position="1300"/>
    </location>
    <ligand>
        <name>ATP</name>
        <dbReference type="ChEBI" id="CHEBI:30616"/>
    </ligand>
</feature>
<comment type="similarity">
    <text evidence="2 15">Belongs to the cation transport ATPase (P-type) (TC 3.A.3) family. Type IV subfamily.</text>
</comment>
<feature type="compositionally biased region" description="Low complexity" evidence="16">
    <location>
        <begin position="280"/>
        <end position="293"/>
    </location>
</feature>
<keyword evidence="11 15" id="KW-0472">Membrane</keyword>
<feature type="region of interest" description="Disordered" evidence="16">
    <location>
        <begin position="280"/>
        <end position="342"/>
    </location>
</feature>
<keyword evidence="8 15" id="KW-0460">Magnesium</keyword>
<keyword evidence="4 15" id="KW-0812">Transmembrane</keyword>
<feature type="transmembrane region" description="Helical" evidence="15">
    <location>
        <begin position="1294"/>
        <end position="1313"/>
    </location>
</feature>
<dbReference type="NCBIfam" id="TIGR01652">
    <property type="entry name" value="ATPase-Plipid"/>
    <property type="match status" value="1"/>
</dbReference>
<dbReference type="InterPro" id="IPR023298">
    <property type="entry name" value="ATPase_P-typ_TM_dom_sf"/>
</dbReference>
<accession>A0A0L0SM08</accession>
<evidence type="ECO:0000256" key="13">
    <source>
        <dbReference type="ARBA" id="ARBA00049128"/>
    </source>
</evidence>
<dbReference type="InterPro" id="IPR059000">
    <property type="entry name" value="ATPase_P-type_domA"/>
</dbReference>
<dbReference type="Pfam" id="PF00122">
    <property type="entry name" value="E1-E2_ATPase"/>
    <property type="match status" value="1"/>
</dbReference>
<evidence type="ECO:0000256" key="16">
    <source>
        <dbReference type="SAM" id="MobiDB-lite"/>
    </source>
</evidence>
<feature type="transmembrane region" description="Helical" evidence="15">
    <location>
        <begin position="1254"/>
        <end position="1274"/>
    </location>
</feature>
<evidence type="ECO:0000256" key="11">
    <source>
        <dbReference type="ARBA" id="ARBA00023136"/>
    </source>
</evidence>
<dbReference type="EC" id="7.6.2.1" evidence="15"/>
<dbReference type="PANTHER" id="PTHR24092">
    <property type="entry name" value="PROBABLE PHOSPHOLIPID-TRANSPORTING ATPASE"/>
    <property type="match status" value="1"/>
</dbReference>
<dbReference type="VEuPathDB" id="FungiDB:AMAG_08551"/>
<evidence type="ECO:0000256" key="4">
    <source>
        <dbReference type="ARBA" id="ARBA00022692"/>
    </source>
</evidence>
<dbReference type="SFLD" id="SFLDS00003">
    <property type="entry name" value="Haloacid_Dehalogenase"/>
    <property type="match status" value="1"/>
</dbReference>
<evidence type="ECO:0000256" key="8">
    <source>
        <dbReference type="ARBA" id="ARBA00022842"/>
    </source>
</evidence>
<dbReference type="GO" id="GO:0045332">
    <property type="term" value="P:phospholipid translocation"/>
    <property type="evidence" value="ECO:0007669"/>
    <property type="project" value="TreeGrafter"/>
</dbReference>
<evidence type="ECO:0000256" key="3">
    <source>
        <dbReference type="ARBA" id="ARBA00022448"/>
    </source>
</evidence>
<dbReference type="InterPro" id="IPR044492">
    <property type="entry name" value="P_typ_ATPase_HD_dom"/>
</dbReference>
<dbReference type="SUPFAM" id="SSF81653">
    <property type="entry name" value="Calcium ATPase, transduction domain A"/>
    <property type="match status" value="1"/>
</dbReference>
<keyword evidence="21" id="KW-1185">Reference proteome</keyword>
<dbReference type="SUPFAM" id="SSF81665">
    <property type="entry name" value="Calcium ATPase, transmembrane domain M"/>
    <property type="match status" value="1"/>
</dbReference>
<dbReference type="InterPro" id="IPR023299">
    <property type="entry name" value="ATPase_P-typ_cyto_dom_N"/>
</dbReference>
<feature type="region of interest" description="Disordered" evidence="16">
    <location>
        <begin position="1576"/>
        <end position="1618"/>
    </location>
</feature>
<dbReference type="InterPro" id="IPR018303">
    <property type="entry name" value="ATPase_P-typ_P_site"/>
</dbReference>
<evidence type="ECO:0000259" key="19">
    <source>
        <dbReference type="Pfam" id="PF16212"/>
    </source>
</evidence>
<dbReference type="InterPro" id="IPR023214">
    <property type="entry name" value="HAD_sf"/>
</dbReference>
<feature type="domain" description="P-type ATPase A" evidence="17">
    <location>
        <begin position="370"/>
        <end position="426"/>
    </location>
</feature>
<dbReference type="InterPro" id="IPR032630">
    <property type="entry name" value="P_typ_ATPase_c"/>
</dbReference>
<keyword evidence="6 14" id="KW-0547">Nucleotide-binding</keyword>
<dbReference type="eggNOG" id="KOG0206">
    <property type="taxonomic scope" value="Eukaryota"/>
</dbReference>
<feature type="compositionally biased region" description="Low complexity" evidence="16">
    <location>
        <begin position="331"/>
        <end position="340"/>
    </location>
</feature>
<evidence type="ECO:0000313" key="20">
    <source>
        <dbReference type="EMBL" id="KNE63420.1"/>
    </source>
</evidence>
<feature type="transmembrane region" description="Helical" evidence="15">
    <location>
        <begin position="1140"/>
        <end position="1161"/>
    </location>
</feature>
<evidence type="ECO:0000256" key="7">
    <source>
        <dbReference type="ARBA" id="ARBA00022840"/>
    </source>
</evidence>
<dbReference type="Gene3D" id="3.40.50.1000">
    <property type="entry name" value="HAD superfamily/HAD-like"/>
    <property type="match status" value="1"/>
</dbReference>
<dbReference type="GO" id="GO:0140326">
    <property type="term" value="F:ATPase-coupled intramembrane lipid transporter activity"/>
    <property type="evidence" value="ECO:0007669"/>
    <property type="project" value="UniProtKB-EC"/>
</dbReference>
<evidence type="ECO:0000259" key="18">
    <source>
        <dbReference type="Pfam" id="PF16209"/>
    </source>
</evidence>
<dbReference type="GO" id="GO:0005524">
    <property type="term" value="F:ATP binding"/>
    <property type="evidence" value="ECO:0007669"/>
    <property type="project" value="UniProtKB-UniRule"/>
</dbReference>
<dbReference type="InterPro" id="IPR036412">
    <property type="entry name" value="HAD-like_sf"/>
</dbReference>
<dbReference type="GO" id="GO:0012505">
    <property type="term" value="C:endomembrane system"/>
    <property type="evidence" value="ECO:0007669"/>
    <property type="project" value="UniProtKB-SubCell"/>
</dbReference>
<comment type="subcellular location">
    <subcellularLocation>
        <location evidence="1">Endomembrane system</location>
        <topology evidence="1">Multi-pass membrane protein</topology>
    </subcellularLocation>
    <subcellularLocation>
        <location evidence="15">Membrane</location>
        <topology evidence="15">Multi-pass membrane protein</topology>
    </subcellularLocation>
</comment>
<name>A0A0L0SM08_ALLM3</name>
<evidence type="ECO:0000259" key="17">
    <source>
        <dbReference type="Pfam" id="PF00122"/>
    </source>
</evidence>
<keyword evidence="7 14" id="KW-0067">ATP-binding</keyword>
<dbReference type="SFLD" id="SFLDG00002">
    <property type="entry name" value="C1.7:_P-type_atpase_like"/>
    <property type="match status" value="1"/>
</dbReference>
<feature type="region of interest" description="Disordered" evidence="16">
    <location>
        <begin position="1403"/>
        <end position="1422"/>
    </location>
</feature>
<evidence type="ECO:0000256" key="15">
    <source>
        <dbReference type="RuleBase" id="RU362033"/>
    </source>
</evidence>
<feature type="compositionally biased region" description="Polar residues" evidence="16">
    <location>
        <begin position="1435"/>
        <end position="1469"/>
    </location>
</feature>
<dbReference type="NCBIfam" id="TIGR01494">
    <property type="entry name" value="ATPase_P-type"/>
    <property type="match status" value="1"/>
</dbReference>
<feature type="region of interest" description="Disordered" evidence="16">
    <location>
        <begin position="1"/>
        <end position="59"/>
    </location>
</feature>
<evidence type="ECO:0000256" key="14">
    <source>
        <dbReference type="PIRSR" id="PIRSR606539-2"/>
    </source>
</evidence>
<dbReference type="GO" id="GO:0016887">
    <property type="term" value="F:ATP hydrolysis activity"/>
    <property type="evidence" value="ECO:0007669"/>
    <property type="project" value="InterPro"/>
</dbReference>
<dbReference type="EMBL" id="GG745342">
    <property type="protein sequence ID" value="KNE63420.1"/>
    <property type="molecule type" value="Genomic_DNA"/>
</dbReference>
<feature type="transmembrane region" description="Helical" evidence="15">
    <location>
        <begin position="537"/>
        <end position="558"/>
    </location>
</feature>
<feature type="transmembrane region" description="Helical" evidence="15">
    <location>
        <begin position="1112"/>
        <end position="1128"/>
    </location>
</feature>
<dbReference type="PRINTS" id="PR00119">
    <property type="entry name" value="CATATPASE"/>
</dbReference>
<dbReference type="OMA" id="HGRWNLY"/>
<evidence type="ECO:0000256" key="1">
    <source>
        <dbReference type="ARBA" id="ARBA00004127"/>
    </source>
</evidence>
<evidence type="ECO:0000256" key="2">
    <source>
        <dbReference type="ARBA" id="ARBA00008109"/>
    </source>
</evidence>
<dbReference type="InterPro" id="IPR032631">
    <property type="entry name" value="P-type_ATPase_N"/>
</dbReference>
<feature type="transmembrane region" description="Helical" evidence="15">
    <location>
        <begin position="1230"/>
        <end position="1247"/>
    </location>
</feature>
<dbReference type="PANTHER" id="PTHR24092:SF180">
    <property type="entry name" value="PHOSPHOLIPID-TRANSPORTING ATPASE DNF1-RELATED"/>
    <property type="match status" value="1"/>
</dbReference>
<dbReference type="SFLD" id="SFLDF00027">
    <property type="entry name" value="p-type_atpase"/>
    <property type="match status" value="1"/>
</dbReference>
<dbReference type="Proteomes" id="UP000054350">
    <property type="component" value="Unassembled WGS sequence"/>
</dbReference>
<feature type="domain" description="P-type ATPase N-terminal" evidence="18">
    <location>
        <begin position="132"/>
        <end position="183"/>
    </location>
</feature>
<feature type="domain" description="P-type ATPase C-terminal" evidence="19">
    <location>
        <begin position="1077"/>
        <end position="1323"/>
    </location>
</feature>
<dbReference type="Gene3D" id="2.70.150.10">
    <property type="entry name" value="Calcium-transporting ATPase, cytoplasmic transduction domain A"/>
    <property type="match status" value="1"/>
</dbReference>
<feature type="region of interest" description="Disordered" evidence="16">
    <location>
        <begin position="1339"/>
        <end position="1374"/>
    </location>
</feature>
<reference evidence="20 21" key="1">
    <citation type="submission" date="2009-11" db="EMBL/GenBank/DDBJ databases">
        <title>Annotation of Allomyces macrogynus ATCC 38327.</title>
        <authorList>
            <consortium name="The Broad Institute Genome Sequencing Platform"/>
            <person name="Russ C."/>
            <person name="Cuomo C."/>
            <person name="Burger G."/>
            <person name="Gray M.W."/>
            <person name="Holland P.W.H."/>
            <person name="King N."/>
            <person name="Lang F.B.F."/>
            <person name="Roger A.J."/>
            <person name="Ruiz-Trillo I."/>
            <person name="Young S.K."/>
            <person name="Zeng Q."/>
            <person name="Gargeya S."/>
            <person name="Fitzgerald M."/>
            <person name="Haas B."/>
            <person name="Abouelleil A."/>
            <person name="Alvarado L."/>
            <person name="Arachchi H.M."/>
            <person name="Berlin A."/>
            <person name="Chapman S.B."/>
            <person name="Gearin G."/>
            <person name="Goldberg J."/>
            <person name="Griggs A."/>
            <person name="Gujja S."/>
            <person name="Hansen M."/>
            <person name="Heiman D."/>
            <person name="Howarth C."/>
            <person name="Larimer J."/>
            <person name="Lui A."/>
            <person name="MacDonald P.J.P."/>
            <person name="McCowen C."/>
            <person name="Montmayeur A."/>
            <person name="Murphy C."/>
            <person name="Neiman D."/>
            <person name="Pearson M."/>
            <person name="Priest M."/>
            <person name="Roberts A."/>
            <person name="Saif S."/>
            <person name="Shea T."/>
            <person name="Sisk P."/>
            <person name="Stolte C."/>
            <person name="Sykes S."/>
            <person name="Wortman J."/>
            <person name="Nusbaum C."/>
            <person name="Birren B."/>
        </authorList>
    </citation>
    <scope>NUCLEOTIDE SEQUENCE [LARGE SCALE GENOMIC DNA]</scope>
    <source>
        <strain evidence="20 21">ATCC 38327</strain>
    </source>
</reference>